<dbReference type="SUPFAM" id="SSF81383">
    <property type="entry name" value="F-box domain"/>
    <property type="match status" value="1"/>
</dbReference>
<gene>
    <name evidence="2" type="ORF">EXIGLDRAFT_464913</name>
</gene>
<accession>A0A165K1R8</accession>
<feature type="domain" description="F-box" evidence="1">
    <location>
        <begin position="41"/>
        <end position="88"/>
    </location>
</feature>
<dbReference type="PROSITE" id="PS50181">
    <property type="entry name" value="FBOX"/>
    <property type="match status" value="1"/>
</dbReference>
<keyword evidence="3" id="KW-1185">Reference proteome</keyword>
<dbReference type="InParanoid" id="A0A165K1R8"/>
<dbReference type="Gene3D" id="3.80.10.10">
    <property type="entry name" value="Ribonuclease Inhibitor"/>
    <property type="match status" value="1"/>
</dbReference>
<proteinExistence type="predicted"/>
<dbReference type="AlphaFoldDB" id="A0A165K1R8"/>
<evidence type="ECO:0000313" key="2">
    <source>
        <dbReference type="EMBL" id="KZV95661.1"/>
    </source>
</evidence>
<organism evidence="2 3">
    <name type="scientific">Exidia glandulosa HHB12029</name>
    <dbReference type="NCBI Taxonomy" id="1314781"/>
    <lineage>
        <taxon>Eukaryota</taxon>
        <taxon>Fungi</taxon>
        <taxon>Dikarya</taxon>
        <taxon>Basidiomycota</taxon>
        <taxon>Agaricomycotina</taxon>
        <taxon>Agaricomycetes</taxon>
        <taxon>Auriculariales</taxon>
        <taxon>Exidiaceae</taxon>
        <taxon>Exidia</taxon>
    </lineage>
</organism>
<dbReference type="EMBL" id="KV425953">
    <property type="protein sequence ID" value="KZV95661.1"/>
    <property type="molecule type" value="Genomic_DNA"/>
</dbReference>
<evidence type="ECO:0000313" key="3">
    <source>
        <dbReference type="Proteomes" id="UP000077266"/>
    </source>
</evidence>
<dbReference type="InterPro" id="IPR036047">
    <property type="entry name" value="F-box-like_dom_sf"/>
</dbReference>
<dbReference type="Proteomes" id="UP000077266">
    <property type="component" value="Unassembled WGS sequence"/>
</dbReference>
<dbReference type="InterPro" id="IPR001810">
    <property type="entry name" value="F-box_dom"/>
</dbReference>
<reference evidence="2 3" key="1">
    <citation type="journal article" date="2016" name="Mol. Biol. Evol.">
        <title>Comparative Genomics of Early-Diverging Mushroom-Forming Fungi Provides Insights into the Origins of Lignocellulose Decay Capabilities.</title>
        <authorList>
            <person name="Nagy L.G."/>
            <person name="Riley R."/>
            <person name="Tritt A."/>
            <person name="Adam C."/>
            <person name="Daum C."/>
            <person name="Floudas D."/>
            <person name="Sun H."/>
            <person name="Yadav J.S."/>
            <person name="Pangilinan J."/>
            <person name="Larsson K.H."/>
            <person name="Matsuura K."/>
            <person name="Barry K."/>
            <person name="Labutti K."/>
            <person name="Kuo R."/>
            <person name="Ohm R.A."/>
            <person name="Bhattacharya S.S."/>
            <person name="Shirouzu T."/>
            <person name="Yoshinaga Y."/>
            <person name="Martin F.M."/>
            <person name="Grigoriev I.V."/>
            <person name="Hibbett D.S."/>
        </authorList>
    </citation>
    <scope>NUCLEOTIDE SEQUENCE [LARGE SCALE GENOMIC DNA]</scope>
    <source>
        <strain evidence="2 3">HHB12029</strain>
    </source>
</reference>
<evidence type="ECO:0000259" key="1">
    <source>
        <dbReference type="PROSITE" id="PS50181"/>
    </source>
</evidence>
<dbReference type="InterPro" id="IPR032675">
    <property type="entry name" value="LRR_dom_sf"/>
</dbReference>
<name>A0A165K1R8_EXIGL</name>
<sequence length="307" mass="34896">MRARVRGAVYLFRLLQDPVAVRWRQVQRGPVPVICTTKPASCRLSMLTDDVVNRVLDLFAFEDLPPVLAICRRWRHLALRHPSYWADITVRKTSPGAVELFQLQLARSGTRRIRLTIKILEPWDLFPAAVLPALVAHISHVGTLTLKLTAIHMSSSLDTLRLPAPLLTRMSLFAVMDPGSFSLDESSLSALARRHILRHRAFAAIRTHDKYHITTSGTSGTLYRGGFQDWLSIRLRDANSKRVPLLTLIEHRLATRKDGFLFIYMTPDLILRPSQKPALRRCCRVHCSWQPLLCGLECRCVRNASEV</sequence>
<protein>
    <recommendedName>
        <fullName evidence="1">F-box domain-containing protein</fullName>
    </recommendedName>
</protein>